<dbReference type="FunFam" id="3.40.50.720:FF:000084">
    <property type="entry name" value="Short-chain dehydrogenase reductase"/>
    <property type="match status" value="1"/>
</dbReference>
<evidence type="ECO:0000256" key="1">
    <source>
        <dbReference type="ARBA" id="ARBA00006484"/>
    </source>
</evidence>
<keyword evidence="4" id="KW-1185">Reference proteome</keyword>
<dbReference type="PANTHER" id="PTHR43639">
    <property type="entry name" value="OXIDOREDUCTASE, SHORT-CHAIN DEHYDROGENASE/REDUCTASE FAMILY (AFU_ORTHOLOGUE AFUA_5G02870)"/>
    <property type="match status" value="1"/>
</dbReference>
<dbReference type="InterPro" id="IPR020904">
    <property type="entry name" value="Sc_DH/Rdtase_CS"/>
</dbReference>
<dbReference type="NCBIfam" id="NF005893">
    <property type="entry name" value="PRK07856.1"/>
    <property type="match status" value="1"/>
</dbReference>
<name>A0A7W8QT28_9ACTN</name>
<evidence type="ECO:0000313" key="4">
    <source>
        <dbReference type="Proteomes" id="UP000572635"/>
    </source>
</evidence>
<dbReference type="InterPro" id="IPR002347">
    <property type="entry name" value="SDR_fam"/>
</dbReference>
<dbReference type="PRINTS" id="PR00081">
    <property type="entry name" value="GDHRDH"/>
</dbReference>
<evidence type="ECO:0000256" key="2">
    <source>
        <dbReference type="ARBA" id="ARBA00023002"/>
    </source>
</evidence>
<protein>
    <submittedName>
        <fullName evidence="3">NAD(P)-dependent dehydrogenase (Short-subunit alcohol dehydrogenase family)</fullName>
    </submittedName>
</protein>
<dbReference type="CDD" id="cd05233">
    <property type="entry name" value="SDR_c"/>
    <property type="match status" value="1"/>
</dbReference>
<dbReference type="InterPro" id="IPR036291">
    <property type="entry name" value="NAD(P)-bd_dom_sf"/>
</dbReference>
<dbReference type="EMBL" id="JACHDB010000002">
    <property type="protein sequence ID" value="MBB5436063.1"/>
    <property type="molecule type" value="Genomic_DNA"/>
</dbReference>
<keyword evidence="2" id="KW-0560">Oxidoreductase</keyword>
<dbReference type="PROSITE" id="PS00061">
    <property type="entry name" value="ADH_SHORT"/>
    <property type="match status" value="1"/>
</dbReference>
<dbReference type="Gene3D" id="3.40.50.720">
    <property type="entry name" value="NAD(P)-binding Rossmann-like Domain"/>
    <property type="match status" value="1"/>
</dbReference>
<dbReference type="AlphaFoldDB" id="A0A7W8QT28"/>
<sequence>MTAAAGFQGRSLRGRSVLVTGGTRGIGRVIAEAFLVAGAEVAVGGRTPPETPPSADGRTARFLTADVREPDQAAGLVEAAAEPLGRLDVLVNNAGGAPSAEAAEVSPRFVAKVVGLNLLAPFHTAQPANRIMRGQPEGGWIVNIGSVAAHDPQPGTAAYTAAKAGLLGLTRALALEWAPKVRVNHVTAGPVRTGAADEVFGPGGADAVDRVVPMRRMAEPADIARACLLLASDPYITGADLAVHGGGEIPARYLVLPD</sequence>
<dbReference type="GO" id="GO:0016491">
    <property type="term" value="F:oxidoreductase activity"/>
    <property type="evidence" value="ECO:0007669"/>
    <property type="project" value="UniProtKB-KW"/>
</dbReference>
<evidence type="ECO:0000313" key="3">
    <source>
        <dbReference type="EMBL" id="MBB5436063.1"/>
    </source>
</evidence>
<reference evidence="3 4" key="1">
    <citation type="submission" date="2020-08" db="EMBL/GenBank/DDBJ databases">
        <title>Sequencing the genomes of 1000 actinobacteria strains.</title>
        <authorList>
            <person name="Klenk H.-P."/>
        </authorList>
    </citation>
    <scope>NUCLEOTIDE SEQUENCE [LARGE SCALE GENOMIC DNA]</scope>
    <source>
        <strain evidence="3 4">DSM 44551</strain>
    </source>
</reference>
<accession>A0A7W8QT28</accession>
<organism evidence="3 4">
    <name type="scientific">Nocardiopsis composta</name>
    <dbReference type="NCBI Taxonomy" id="157465"/>
    <lineage>
        <taxon>Bacteria</taxon>
        <taxon>Bacillati</taxon>
        <taxon>Actinomycetota</taxon>
        <taxon>Actinomycetes</taxon>
        <taxon>Streptosporangiales</taxon>
        <taxon>Nocardiopsidaceae</taxon>
        <taxon>Nocardiopsis</taxon>
    </lineage>
</organism>
<comment type="similarity">
    <text evidence="1">Belongs to the short-chain dehydrogenases/reductases (SDR) family.</text>
</comment>
<dbReference type="Proteomes" id="UP000572635">
    <property type="component" value="Unassembled WGS sequence"/>
</dbReference>
<proteinExistence type="inferred from homology"/>
<dbReference type="SUPFAM" id="SSF51735">
    <property type="entry name" value="NAD(P)-binding Rossmann-fold domains"/>
    <property type="match status" value="1"/>
</dbReference>
<gene>
    <name evidence="3" type="ORF">HDA36_006211</name>
</gene>
<dbReference type="Pfam" id="PF13561">
    <property type="entry name" value="adh_short_C2"/>
    <property type="match status" value="1"/>
</dbReference>
<dbReference type="PRINTS" id="PR00080">
    <property type="entry name" value="SDRFAMILY"/>
</dbReference>
<dbReference type="PANTHER" id="PTHR43639:SF1">
    <property type="entry name" value="SHORT-CHAIN DEHYDROGENASE_REDUCTASE FAMILY PROTEIN"/>
    <property type="match status" value="1"/>
</dbReference>
<dbReference type="RefSeq" id="WP_246528818.1">
    <property type="nucleotide sequence ID" value="NZ_BAAAJD010000116.1"/>
</dbReference>
<comment type="caution">
    <text evidence="3">The sequence shown here is derived from an EMBL/GenBank/DDBJ whole genome shotgun (WGS) entry which is preliminary data.</text>
</comment>